<evidence type="ECO:0000313" key="3">
    <source>
        <dbReference type="Proteomes" id="UP000198406"/>
    </source>
</evidence>
<keyword evidence="3" id="KW-1185">Reference proteome</keyword>
<feature type="region of interest" description="Disordered" evidence="1">
    <location>
        <begin position="61"/>
        <end position="99"/>
    </location>
</feature>
<evidence type="ECO:0000313" key="2">
    <source>
        <dbReference type="EMBL" id="GAX14033.1"/>
    </source>
</evidence>
<dbReference type="AlphaFoldDB" id="A0A1Z5JJ51"/>
<dbReference type="Proteomes" id="UP000198406">
    <property type="component" value="Unassembled WGS sequence"/>
</dbReference>
<dbReference type="InParanoid" id="A0A1Z5JJ51"/>
<name>A0A1Z5JJ51_FISSO</name>
<evidence type="ECO:0008006" key="4">
    <source>
        <dbReference type="Google" id="ProtNLM"/>
    </source>
</evidence>
<reference evidence="2 3" key="1">
    <citation type="journal article" date="2015" name="Plant Cell">
        <title>Oil accumulation by the oleaginous diatom Fistulifera solaris as revealed by the genome and transcriptome.</title>
        <authorList>
            <person name="Tanaka T."/>
            <person name="Maeda Y."/>
            <person name="Veluchamy A."/>
            <person name="Tanaka M."/>
            <person name="Abida H."/>
            <person name="Marechal E."/>
            <person name="Bowler C."/>
            <person name="Muto M."/>
            <person name="Sunaga Y."/>
            <person name="Tanaka M."/>
            <person name="Yoshino T."/>
            <person name="Taniguchi T."/>
            <person name="Fukuda Y."/>
            <person name="Nemoto M."/>
            <person name="Matsumoto M."/>
            <person name="Wong P.S."/>
            <person name="Aburatani S."/>
            <person name="Fujibuchi W."/>
        </authorList>
    </citation>
    <scope>NUCLEOTIDE SEQUENCE [LARGE SCALE GENOMIC DNA]</scope>
    <source>
        <strain evidence="2 3">JPCC DA0580</strain>
    </source>
</reference>
<gene>
    <name evidence="2" type="ORF">FisN_5Lh047</name>
</gene>
<sequence>MFYETSLNAKEFQNCRFESFLRRLLRWGFERVILEDEFPINAFVYQHALFKSGEPELIKILGPPKDSKPAAKKPRKQSKKSDRENDPVAAAPAVPDTMIEESKASSPTVAQDAPQEGVISHLIAAREAAVFNSYSAAADLDRNSLLHTLGATLSEPISLLLQQRNQLADLVSSNMTSRMAGRRSLLAQQLVAQQNEEALLASVLQNRSQMQADALLRSNNFLSNSAAALALAPVLDLRSIPRFQADNRGLSASARGPFLPADLHERRDQPLSSTEILEAFRSGQLTIDEAEILLNHCSQFGVDSMSRFFAPR</sequence>
<protein>
    <recommendedName>
        <fullName evidence="4">HSF-type DNA-binding domain-containing protein</fullName>
    </recommendedName>
</protein>
<organism evidence="2 3">
    <name type="scientific">Fistulifera solaris</name>
    <name type="common">Oleaginous diatom</name>
    <dbReference type="NCBI Taxonomy" id="1519565"/>
    <lineage>
        <taxon>Eukaryota</taxon>
        <taxon>Sar</taxon>
        <taxon>Stramenopiles</taxon>
        <taxon>Ochrophyta</taxon>
        <taxon>Bacillariophyta</taxon>
        <taxon>Bacillariophyceae</taxon>
        <taxon>Bacillariophycidae</taxon>
        <taxon>Naviculales</taxon>
        <taxon>Naviculaceae</taxon>
        <taxon>Fistulifera</taxon>
    </lineage>
</organism>
<dbReference type="EMBL" id="BDSP01000074">
    <property type="protein sequence ID" value="GAX14033.1"/>
    <property type="molecule type" value="Genomic_DNA"/>
</dbReference>
<accession>A0A1Z5JJ51</accession>
<comment type="caution">
    <text evidence="2">The sequence shown here is derived from an EMBL/GenBank/DDBJ whole genome shotgun (WGS) entry which is preliminary data.</text>
</comment>
<proteinExistence type="predicted"/>
<evidence type="ECO:0000256" key="1">
    <source>
        <dbReference type="SAM" id="MobiDB-lite"/>
    </source>
</evidence>